<dbReference type="InterPro" id="IPR050415">
    <property type="entry name" value="MRET"/>
</dbReference>
<evidence type="ECO:0000256" key="9">
    <source>
        <dbReference type="SAM" id="MobiDB-lite"/>
    </source>
</evidence>
<dbReference type="PANTHER" id="PTHR47354">
    <property type="entry name" value="NADH OXIDOREDUCTASE HCR"/>
    <property type="match status" value="1"/>
</dbReference>
<evidence type="ECO:0000256" key="3">
    <source>
        <dbReference type="ARBA" id="ARBA00022714"/>
    </source>
</evidence>
<sequence length="444" mass="45804">MAIGGFHTLRVAAIDRLCADAVAVTFAVRPELAERFTFRPGQSLTVRRPLAGRGASAPAPDGPGGPVAAPEGPGGFVAASDGPGGLVAVSDGPGGSVAVSDGPGGSVAVSEEPGGLVAASDGSGGSVAVSDGRADPDVAGRAAVADERRSYSICAPEGSAPRIGVREVPGGAVSTWIVRDLRPGDEVEVAPPSGTFTPDLAAGGRHVLIAAGSGITPVLSIAASLLRQSTAEVTIFYGNRRTDTVMFAEELADLKDRYPARLDLVHVLSREPREADLFSGRLDAARLRTLLPLLVDVPAVDHWWLCGPFGMVTDATGVLGEAGVAPERVHRELFWVDEAPPEPVRSESELRGPSSEVTVHLDGRATTVTVEDGVTVLDGAQRSRPDLPFACKGGVCGTCRARVVEGEVTMRRNFALEEAELAAGFVLTCQSTAASPKVVVDFDQ</sequence>
<evidence type="ECO:0000259" key="10">
    <source>
        <dbReference type="PROSITE" id="PS51085"/>
    </source>
</evidence>
<dbReference type="SUPFAM" id="SSF63380">
    <property type="entry name" value="Riboflavin synthase domain-like"/>
    <property type="match status" value="1"/>
</dbReference>
<accession>A0A239ACU5</accession>
<feature type="compositionally biased region" description="Low complexity" evidence="9">
    <location>
        <begin position="66"/>
        <end position="79"/>
    </location>
</feature>
<evidence type="ECO:0000256" key="6">
    <source>
        <dbReference type="ARBA" id="ARBA00023002"/>
    </source>
</evidence>
<evidence type="ECO:0000256" key="1">
    <source>
        <dbReference type="ARBA" id="ARBA00001974"/>
    </source>
</evidence>
<dbReference type="Pfam" id="PF00111">
    <property type="entry name" value="Fer2"/>
    <property type="match status" value="1"/>
</dbReference>
<dbReference type="GO" id="GO:0051537">
    <property type="term" value="F:2 iron, 2 sulfur cluster binding"/>
    <property type="evidence" value="ECO:0007669"/>
    <property type="project" value="UniProtKB-KW"/>
</dbReference>
<name>A0A239ACU5_9ACTN</name>
<feature type="domain" description="2Fe-2S ferredoxin-type" evidence="10">
    <location>
        <begin position="355"/>
        <end position="444"/>
    </location>
</feature>
<dbReference type="GO" id="GO:0046872">
    <property type="term" value="F:metal ion binding"/>
    <property type="evidence" value="ECO:0007669"/>
    <property type="project" value="UniProtKB-KW"/>
</dbReference>
<evidence type="ECO:0000256" key="2">
    <source>
        <dbReference type="ARBA" id="ARBA00022630"/>
    </source>
</evidence>
<evidence type="ECO:0000313" key="13">
    <source>
        <dbReference type="Proteomes" id="UP000198415"/>
    </source>
</evidence>
<evidence type="ECO:0000256" key="8">
    <source>
        <dbReference type="ARBA" id="ARBA00023014"/>
    </source>
</evidence>
<proteinExistence type="predicted"/>
<dbReference type="Gene3D" id="3.40.50.80">
    <property type="entry name" value="Nucleotide-binding domain of ferredoxin-NADP reductase (FNR) module"/>
    <property type="match status" value="1"/>
</dbReference>
<dbReference type="PRINTS" id="PR00371">
    <property type="entry name" value="FPNCR"/>
</dbReference>
<dbReference type="InterPro" id="IPR039261">
    <property type="entry name" value="FNR_nucleotide-bd"/>
</dbReference>
<dbReference type="InterPro" id="IPR001709">
    <property type="entry name" value="Flavoprot_Pyr_Nucl_cyt_Rdtase"/>
</dbReference>
<feature type="domain" description="FAD-binding FR-type" evidence="11">
    <location>
        <begin position="4"/>
        <end position="199"/>
    </location>
</feature>
<keyword evidence="8" id="KW-0411">Iron-sulfur</keyword>
<dbReference type="PANTHER" id="PTHR47354:SF8">
    <property type="entry name" value="1,2-PHENYLACETYL-COA EPOXIDASE, SUBUNIT E"/>
    <property type="match status" value="1"/>
</dbReference>
<dbReference type="GO" id="GO:0050660">
    <property type="term" value="F:flavin adenine dinucleotide binding"/>
    <property type="evidence" value="ECO:0007669"/>
    <property type="project" value="TreeGrafter"/>
</dbReference>
<dbReference type="GO" id="GO:0016491">
    <property type="term" value="F:oxidoreductase activity"/>
    <property type="evidence" value="ECO:0007669"/>
    <property type="project" value="UniProtKB-KW"/>
</dbReference>
<dbReference type="InterPro" id="IPR001041">
    <property type="entry name" value="2Fe-2S_ferredoxin-type"/>
</dbReference>
<dbReference type="InterPro" id="IPR012675">
    <property type="entry name" value="Beta-grasp_dom_sf"/>
</dbReference>
<reference evidence="12 13" key="1">
    <citation type="submission" date="2017-06" db="EMBL/GenBank/DDBJ databases">
        <authorList>
            <person name="Kim H.J."/>
            <person name="Triplett B.A."/>
        </authorList>
    </citation>
    <scope>NUCLEOTIDE SEQUENCE [LARGE SCALE GENOMIC DNA]</scope>
    <source>
        <strain evidence="12 13">DSM 43151</strain>
    </source>
</reference>
<dbReference type="Gene3D" id="3.10.20.30">
    <property type="match status" value="1"/>
</dbReference>
<organism evidence="12 13">
    <name type="scientific">Actinoplanes regularis</name>
    <dbReference type="NCBI Taxonomy" id="52697"/>
    <lineage>
        <taxon>Bacteria</taxon>
        <taxon>Bacillati</taxon>
        <taxon>Actinomycetota</taxon>
        <taxon>Actinomycetes</taxon>
        <taxon>Micromonosporales</taxon>
        <taxon>Micromonosporaceae</taxon>
        <taxon>Actinoplanes</taxon>
    </lineage>
</organism>
<dbReference type="CDD" id="cd00207">
    <property type="entry name" value="fer2"/>
    <property type="match status" value="1"/>
</dbReference>
<keyword evidence="6" id="KW-0560">Oxidoreductase</keyword>
<dbReference type="CDD" id="cd06214">
    <property type="entry name" value="PA_degradation_oxidoreductase_like"/>
    <property type="match status" value="1"/>
</dbReference>
<dbReference type="InterPro" id="IPR006058">
    <property type="entry name" value="2Fe2S_fd_BS"/>
</dbReference>
<dbReference type="AlphaFoldDB" id="A0A239ACU5"/>
<dbReference type="PROSITE" id="PS00197">
    <property type="entry name" value="2FE2S_FER_1"/>
    <property type="match status" value="1"/>
</dbReference>
<keyword evidence="7" id="KW-0408">Iron</keyword>
<dbReference type="RefSeq" id="WP_307833936.1">
    <property type="nucleotide sequence ID" value="NZ_BOMU01000044.1"/>
</dbReference>
<evidence type="ECO:0000256" key="5">
    <source>
        <dbReference type="ARBA" id="ARBA00022827"/>
    </source>
</evidence>
<dbReference type="Proteomes" id="UP000198415">
    <property type="component" value="Unassembled WGS sequence"/>
</dbReference>
<dbReference type="PROSITE" id="PS51384">
    <property type="entry name" value="FAD_FR"/>
    <property type="match status" value="1"/>
</dbReference>
<dbReference type="SUPFAM" id="SSF54292">
    <property type="entry name" value="2Fe-2S ferredoxin-like"/>
    <property type="match status" value="1"/>
</dbReference>
<keyword evidence="13" id="KW-1185">Reference proteome</keyword>
<keyword evidence="5" id="KW-0274">FAD</keyword>
<dbReference type="PROSITE" id="PS51085">
    <property type="entry name" value="2FE2S_FER_2"/>
    <property type="match status" value="1"/>
</dbReference>
<dbReference type="InterPro" id="IPR036010">
    <property type="entry name" value="2Fe-2S_ferredoxin-like_sf"/>
</dbReference>
<evidence type="ECO:0000259" key="11">
    <source>
        <dbReference type="PROSITE" id="PS51384"/>
    </source>
</evidence>
<keyword evidence="2" id="KW-0285">Flavoprotein</keyword>
<dbReference type="EMBL" id="FZNR01000007">
    <property type="protein sequence ID" value="SNR93379.1"/>
    <property type="molecule type" value="Genomic_DNA"/>
</dbReference>
<evidence type="ECO:0000313" key="12">
    <source>
        <dbReference type="EMBL" id="SNR93379.1"/>
    </source>
</evidence>
<keyword evidence="3" id="KW-0001">2Fe-2S</keyword>
<evidence type="ECO:0000256" key="4">
    <source>
        <dbReference type="ARBA" id="ARBA00022723"/>
    </source>
</evidence>
<dbReference type="Pfam" id="PF00175">
    <property type="entry name" value="NAD_binding_1"/>
    <property type="match status" value="1"/>
</dbReference>
<protein>
    <submittedName>
        <fullName evidence="12">Ferredoxin-NADP reductase</fullName>
    </submittedName>
</protein>
<dbReference type="InterPro" id="IPR001433">
    <property type="entry name" value="OxRdtase_FAD/NAD-bd"/>
</dbReference>
<dbReference type="Gene3D" id="2.40.30.10">
    <property type="entry name" value="Translation factors"/>
    <property type="match status" value="1"/>
</dbReference>
<comment type="cofactor">
    <cofactor evidence="1">
        <name>FAD</name>
        <dbReference type="ChEBI" id="CHEBI:57692"/>
    </cofactor>
</comment>
<dbReference type="PRINTS" id="PR00406">
    <property type="entry name" value="CYTB5RDTASE"/>
</dbReference>
<dbReference type="SUPFAM" id="SSF52343">
    <property type="entry name" value="Ferredoxin reductase-like, C-terminal NADP-linked domain"/>
    <property type="match status" value="1"/>
</dbReference>
<gene>
    <name evidence="12" type="ORF">SAMN06264365_107244</name>
</gene>
<dbReference type="InterPro" id="IPR017938">
    <property type="entry name" value="Riboflavin_synthase-like_b-brl"/>
</dbReference>
<feature type="region of interest" description="Disordered" evidence="9">
    <location>
        <begin position="51"/>
        <end position="135"/>
    </location>
</feature>
<dbReference type="InterPro" id="IPR017927">
    <property type="entry name" value="FAD-bd_FR_type"/>
</dbReference>
<evidence type="ECO:0000256" key="7">
    <source>
        <dbReference type="ARBA" id="ARBA00023004"/>
    </source>
</evidence>
<feature type="compositionally biased region" description="Low complexity" evidence="9">
    <location>
        <begin position="114"/>
        <end position="131"/>
    </location>
</feature>
<keyword evidence="4" id="KW-0479">Metal-binding</keyword>